<feature type="coiled-coil region" evidence="1">
    <location>
        <begin position="100"/>
        <end position="155"/>
    </location>
</feature>
<comment type="caution">
    <text evidence="3">The sequence shown here is derived from an EMBL/GenBank/DDBJ whole genome shotgun (WGS) entry which is preliminary data.</text>
</comment>
<evidence type="ECO:0000256" key="1">
    <source>
        <dbReference type="SAM" id="Coils"/>
    </source>
</evidence>
<protein>
    <submittedName>
        <fullName evidence="3">Uncharacterized protein</fullName>
    </submittedName>
</protein>
<keyword evidence="4" id="KW-1185">Reference proteome</keyword>
<feature type="region of interest" description="Disordered" evidence="2">
    <location>
        <begin position="327"/>
        <end position="361"/>
    </location>
</feature>
<organism evidence="3 4">
    <name type="scientific">Cymbomonas tetramitiformis</name>
    <dbReference type="NCBI Taxonomy" id="36881"/>
    <lineage>
        <taxon>Eukaryota</taxon>
        <taxon>Viridiplantae</taxon>
        <taxon>Chlorophyta</taxon>
        <taxon>Pyramimonadophyceae</taxon>
        <taxon>Pyramimonadales</taxon>
        <taxon>Pyramimonadaceae</taxon>
        <taxon>Cymbomonas</taxon>
    </lineage>
</organism>
<dbReference type="Gene3D" id="1.20.920.20">
    <property type="match status" value="1"/>
</dbReference>
<feature type="non-terminal residue" evidence="3">
    <location>
        <position position="1"/>
    </location>
</feature>
<evidence type="ECO:0000256" key="2">
    <source>
        <dbReference type="SAM" id="MobiDB-lite"/>
    </source>
</evidence>
<name>A0AAE0KVH2_9CHLO</name>
<feature type="region of interest" description="Disordered" evidence="2">
    <location>
        <begin position="439"/>
        <end position="465"/>
    </location>
</feature>
<proteinExistence type="predicted"/>
<dbReference type="EMBL" id="LGRX02016376">
    <property type="protein sequence ID" value="KAK3262217.1"/>
    <property type="molecule type" value="Genomic_DNA"/>
</dbReference>
<reference evidence="3 4" key="1">
    <citation type="journal article" date="2015" name="Genome Biol. Evol.">
        <title>Comparative Genomics of a Bacterivorous Green Alga Reveals Evolutionary Causalities and Consequences of Phago-Mixotrophic Mode of Nutrition.</title>
        <authorList>
            <person name="Burns J.A."/>
            <person name="Paasch A."/>
            <person name="Narechania A."/>
            <person name="Kim E."/>
        </authorList>
    </citation>
    <scope>NUCLEOTIDE SEQUENCE [LARGE SCALE GENOMIC DNA]</scope>
    <source>
        <strain evidence="3 4">PLY_AMNH</strain>
    </source>
</reference>
<feature type="compositionally biased region" description="Polar residues" evidence="2">
    <location>
        <begin position="329"/>
        <end position="361"/>
    </location>
</feature>
<keyword evidence="1" id="KW-0175">Coiled coil</keyword>
<gene>
    <name evidence="3" type="ORF">CYMTET_28912</name>
</gene>
<evidence type="ECO:0000313" key="4">
    <source>
        <dbReference type="Proteomes" id="UP001190700"/>
    </source>
</evidence>
<accession>A0AAE0KVH2</accession>
<dbReference type="Proteomes" id="UP001190700">
    <property type="component" value="Unassembled WGS sequence"/>
</dbReference>
<feature type="region of interest" description="Disordered" evidence="2">
    <location>
        <begin position="506"/>
        <end position="528"/>
    </location>
</feature>
<dbReference type="SUPFAM" id="SSF158791">
    <property type="entry name" value="MgtE N-terminal domain-like"/>
    <property type="match status" value="1"/>
</dbReference>
<evidence type="ECO:0000313" key="3">
    <source>
        <dbReference type="EMBL" id="KAK3262217.1"/>
    </source>
</evidence>
<sequence>APRSIHDLKPMTNLLQGLLKRLLNKEISFFSGDMRALREELKGVKERLAARDAELDGLKEIAHETKKAASDLKVKAKMGSFLGAINSSQKKSSKVNTIQLQELEKKNQEIAAKKEDLNETLSAQAAVMEKQRGKIKELEDKVDANEDKLTVLKRKVATSNHTVYNLEEMLKKEQMNSEKLVSSKEDLSVSLKSVENCCSTSFLPWVCGSQLVELRWASVLMENQATFHVPWGWKLEVPSTSMLNQPLHAFQLPGNCTVKTPASQGTSNTKTHPIIFPPFSCVHFPKDQALDTICVPGGTSIILPKSADGRSFDCSFSQECHIISPVGLSPNTTKSPRARASTTSSITPTLQGKAPNQQQWPKSMNPADFKGDEDAVALDPGSTAIVPIGTTCTAKVPTGCTYIVPDCGSRTVYIPWGSKVALPKKNNFWVAVPLRSTILLPSSPPEAEDTPPSSSSAEQEHRQEPGQPISATALVTTPGGTVVCGTPAASCEERYRVVLPPKTHIRTDMTQTSASKDSDPPNGDHGLPLSTVPAKPAEMKIEQRVSHPDLLEAATINASSRLTIAAPTLQSLQQLSERMHDLGLEASAVAVGMVPVDLVAKLLAAMEDIEWPAKILSMCQPEVAAKVVDLINHEDLNPIFHQMSEDAIASVMAHFELDHTELLEKLARVFGNLPICHVLARKALDFRMLMKVLSQPRQPTIPLRKLVDKVQGLQPASAAFLLGNSIAMHSAILFQRLASRDIDAARGILRAMAQRANMLSTLHVNWQKEDIELAKYTEAICNVRTEQGLLHALEECMCFMKKTFQLGFTIVRDAGMPVSKGDLRELEEECAEREKAAANEHLITPWSVSCMTQPSSKVHQALMRLDFVATNESFSWGRAGGVSGAEAEAIVGVTISPQALVVAQNKAFATRSCAMEQSLLVVPIFLPNGKPWGTLSHVNPSLLAKNLEDASETTEKTLTMPKVLACLRTVAVAMQVAVGAIFDKVEMHADMEHMRMERRKEKFDRVLAWGKDKEDGEDLDEGPEALAEALSSSESFSHQLQQLMRDFARGMASAVPLLRAMRNTPLAVKKVLVSVLIILGSSGFEEYLGYDLATWPPEENEDGSKNSKHVDIWEWAQKQLIDSEFDPKHTVNMMIAASKGLATALDLSVLTKVRMMAVETLLKDTTLREVTYASQAVAPFMRWLMLLTRKLVKQHQAYHLQTQERESAAAVDSSDTPDSD</sequence>
<dbReference type="AlphaFoldDB" id="A0AAE0KVH2"/>